<dbReference type="EMBL" id="GECU01023594">
    <property type="protein sequence ID" value="JAS84112.1"/>
    <property type="molecule type" value="Transcribed_RNA"/>
</dbReference>
<evidence type="ECO:0000256" key="1">
    <source>
        <dbReference type="SAM" id="MobiDB-lite"/>
    </source>
</evidence>
<gene>
    <name evidence="2" type="ORF">g.4264</name>
</gene>
<evidence type="ECO:0000313" key="2">
    <source>
        <dbReference type="EMBL" id="JAS84112.1"/>
    </source>
</evidence>
<proteinExistence type="predicted"/>
<feature type="non-terminal residue" evidence="2">
    <location>
        <position position="220"/>
    </location>
</feature>
<feature type="compositionally biased region" description="Low complexity" evidence="1">
    <location>
        <begin position="74"/>
        <end position="86"/>
    </location>
</feature>
<protein>
    <submittedName>
        <fullName evidence="2">Uncharacterized protein</fullName>
    </submittedName>
</protein>
<name>A0A1B6IB29_9HEMI</name>
<feature type="compositionally biased region" description="Polar residues" evidence="1">
    <location>
        <begin position="87"/>
        <end position="96"/>
    </location>
</feature>
<dbReference type="AlphaFoldDB" id="A0A1B6IB29"/>
<organism evidence="2">
    <name type="scientific">Homalodisca liturata</name>
    <dbReference type="NCBI Taxonomy" id="320908"/>
    <lineage>
        <taxon>Eukaryota</taxon>
        <taxon>Metazoa</taxon>
        <taxon>Ecdysozoa</taxon>
        <taxon>Arthropoda</taxon>
        <taxon>Hexapoda</taxon>
        <taxon>Insecta</taxon>
        <taxon>Pterygota</taxon>
        <taxon>Neoptera</taxon>
        <taxon>Paraneoptera</taxon>
        <taxon>Hemiptera</taxon>
        <taxon>Auchenorrhyncha</taxon>
        <taxon>Membracoidea</taxon>
        <taxon>Cicadellidae</taxon>
        <taxon>Cicadellinae</taxon>
        <taxon>Proconiini</taxon>
        <taxon>Homalodisca</taxon>
    </lineage>
</organism>
<sequence>LNQETTQSTTVKELETEPSTTEINIVTVIDEIAPTLQNMNMVSETPNKTEETIENTTEPKVQAPSSDAVDETNETTTSDEAGTETTGFTPSENGVITTDELTSHTISDDMTISTIFVDSTVPIEEYVILTTPPDVEILTEKVTSMLEALVLMEEGNLHKQSYLTTDASSNKRSTVTGNEEVVKKPLAPENTIILNYLYSNIDKTSGHQSQVQTKNQSDMH</sequence>
<reference evidence="2" key="1">
    <citation type="submission" date="2015-11" db="EMBL/GenBank/DDBJ databases">
        <title>De novo transcriptome assembly of four potential Pierce s Disease insect vectors from Arizona vineyards.</title>
        <authorList>
            <person name="Tassone E.E."/>
        </authorList>
    </citation>
    <scope>NUCLEOTIDE SEQUENCE</scope>
</reference>
<feature type="non-terminal residue" evidence="2">
    <location>
        <position position="1"/>
    </location>
</feature>
<accession>A0A1B6IB29</accession>
<feature type="region of interest" description="Disordered" evidence="1">
    <location>
        <begin position="45"/>
        <end position="96"/>
    </location>
</feature>